<evidence type="ECO:0000313" key="2">
    <source>
        <dbReference type="EMBL" id="KZZ88357.1"/>
    </source>
</evidence>
<organism evidence="2 3">
    <name type="scientific">Moelleriella libera RCEF 2490</name>
    <dbReference type="NCBI Taxonomy" id="1081109"/>
    <lineage>
        <taxon>Eukaryota</taxon>
        <taxon>Fungi</taxon>
        <taxon>Dikarya</taxon>
        <taxon>Ascomycota</taxon>
        <taxon>Pezizomycotina</taxon>
        <taxon>Sordariomycetes</taxon>
        <taxon>Hypocreomycetidae</taxon>
        <taxon>Hypocreales</taxon>
        <taxon>Clavicipitaceae</taxon>
        <taxon>Moelleriella</taxon>
    </lineage>
</organism>
<evidence type="ECO:0000313" key="3">
    <source>
        <dbReference type="Proteomes" id="UP000078544"/>
    </source>
</evidence>
<reference evidence="2 3" key="1">
    <citation type="journal article" date="2016" name="Genome Biol. Evol.">
        <title>Divergent and convergent evolution of fungal pathogenicity.</title>
        <authorList>
            <person name="Shang Y."/>
            <person name="Xiao G."/>
            <person name="Zheng P."/>
            <person name="Cen K."/>
            <person name="Zhan S."/>
            <person name="Wang C."/>
        </authorList>
    </citation>
    <scope>NUCLEOTIDE SEQUENCE [LARGE SCALE GENOMIC DNA]</scope>
    <source>
        <strain evidence="2 3">RCEF 2490</strain>
    </source>
</reference>
<gene>
    <name evidence="2" type="ORF">AAL_08120</name>
</gene>
<keyword evidence="3" id="KW-1185">Reference proteome</keyword>
<accession>A0A167W3I8</accession>
<dbReference type="STRING" id="1081109.A0A167W3I8"/>
<evidence type="ECO:0000256" key="1">
    <source>
        <dbReference type="SAM" id="SignalP"/>
    </source>
</evidence>
<dbReference type="Proteomes" id="UP000078544">
    <property type="component" value="Unassembled WGS sequence"/>
</dbReference>
<sequence length="354" mass="38846">MPALGAHWSRSVLFAALLLLDAAPFVAAEDALAKFGDKIPILGRMQRTDQDFVDGLALDLFSPVNRTLIVTNNTSPLPGNFVTGSSGEGFVNLSKYSWIIKFNETADDLIAKIELPYDPDALKKQGVDISNTYVGKLAADGKSWVVSESQRNVHILMKNISSENKTRIIKMTSMDGEYMLLGRKSVDTTNIFVQYGQGATRTVNVTEGDKFQEAEFVDGLRFKIRSTKPLAMNVELVDGIDKASLPEYTVALNSFAWVVNSTNPAESSVDVSVRFPYNEKMLAAKAPGRSTGEIIVAKRGLNGETSEKFEEQKDQKLVRAEDRILVSDITQLDGQYVLLKAARRAQGKAPSDSL</sequence>
<dbReference type="OrthoDB" id="4939946at2759"/>
<feature type="chain" id="PRO_5007893758" evidence="1">
    <location>
        <begin position="29"/>
        <end position="354"/>
    </location>
</feature>
<dbReference type="AlphaFoldDB" id="A0A167W3I8"/>
<protein>
    <submittedName>
        <fullName evidence="2">Uncharacterized protein</fullName>
    </submittedName>
</protein>
<comment type="caution">
    <text evidence="2">The sequence shown here is derived from an EMBL/GenBank/DDBJ whole genome shotgun (WGS) entry which is preliminary data.</text>
</comment>
<name>A0A167W3I8_9HYPO</name>
<dbReference type="EMBL" id="AZGY01000030">
    <property type="protein sequence ID" value="KZZ88357.1"/>
    <property type="molecule type" value="Genomic_DNA"/>
</dbReference>
<keyword evidence="1" id="KW-0732">Signal</keyword>
<feature type="signal peptide" evidence="1">
    <location>
        <begin position="1"/>
        <end position="28"/>
    </location>
</feature>
<proteinExistence type="predicted"/>